<name>A0A2H0E174_9BACT</name>
<reference evidence="2 3" key="1">
    <citation type="submission" date="2017-09" db="EMBL/GenBank/DDBJ databases">
        <title>Depth-based differentiation of microbial function through sediment-hosted aquifers and enrichment of novel symbionts in the deep terrestrial subsurface.</title>
        <authorList>
            <person name="Probst A.J."/>
            <person name="Ladd B."/>
            <person name="Jarett J.K."/>
            <person name="Geller-Mcgrath D.E."/>
            <person name="Sieber C.M."/>
            <person name="Emerson J.B."/>
            <person name="Anantharaman K."/>
            <person name="Thomas B.C."/>
            <person name="Malmstrom R."/>
            <person name="Stieglmeier M."/>
            <person name="Klingl A."/>
            <person name="Woyke T."/>
            <person name="Ryan C.M."/>
            <person name="Banfield J.F."/>
        </authorList>
    </citation>
    <scope>NUCLEOTIDE SEQUENCE [LARGE SCALE GENOMIC DNA]</scope>
    <source>
        <strain evidence="2">CG22_combo_CG10-13_8_21_14_all_01_47_9</strain>
    </source>
</reference>
<sequence>MNIFDLGHVADGASAGFDEGESQVRSGGGHCFGACDTFDGWDKGGFGRKHGFAPTGRLWRRRRIRRRQGYGGRRGRGIDTREKAGGEAEDKVADDAQGDNSKESAHK</sequence>
<accession>A0A2H0E174</accession>
<evidence type="ECO:0000256" key="1">
    <source>
        <dbReference type="SAM" id="MobiDB-lite"/>
    </source>
</evidence>
<dbReference type="AlphaFoldDB" id="A0A2H0E174"/>
<proteinExistence type="predicted"/>
<feature type="region of interest" description="Disordered" evidence="1">
    <location>
        <begin position="62"/>
        <end position="107"/>
    </location>
</feature>
<comment type="caution">
    <text evidence="2">The sequence shown here is derived from an EMBL/GenBank/DDBJ whole genome shotgun (WGS) entry which is preliminary data.</text>
</comment>
<feature type="compositionally biased region" description="Basic and acidic residues" evidence="1">
    <location>
        <begin position="76"/>
        <end position="107"/>
    </location>
</feature>
<evidence type="ECO:0000313" key="3">
    <source>
        <dbReference type="Proteomes" id="UP000229981"/>
    </source>
</evidence>
<evidence type="ECO:0000313" key="2">
    <source>
        <dbReference type="EMBL" id="PIP88182.1"/>
    </source>
</evidence>
<organism evidence="2 3">
    <name type="scientific">Candidatus Beckwithbacteria bacterium CG22_combo_CG10-13_8_21_14_all_01_47_9</name>
    <dbReference type="NCBI Taxonomy" id="1974496"/>
    <lineage>
        <taxon>Bacteria</taxon>
        <taxon>Candidatus Beckwithiibacteriota</taxon>
    </lineage>
</organism>
<dbReference type="Proteomes" id="UP000229981">
    <property type="component" value="Unassembled WGS sequence"/>
</dbReference>
<gene>
    <name evidence="2" type="ORF">COW80_01740</name>
</gene>
<dbReference type="EMBL" id="PCTU01000048">
    <property type="protein sequence ID" value="PIP88182.1"/>
    <property type="molecule type" value="Genomic_DNA"/>
</dbReference>
<protein>
    <submittedName>
        <fullName evidence="2">Uncharacterized protein</fullName>
    </submittedName>
</protein>